<dbReference type="Proteomes" id="UP001589748">
    <property type="component" value="Unassembled WGS sequence"/>
</dbReference>
<comment type="catalytic activity">
    <reaction evidence="3">
        <text>alpha-L-fucose = beta-L-fucose</text>
        <dbReference type="Rhea" id="RHEA:25580"/>
        <dbReference type="ChEBI" id="CHEBI:42548"/>
        <dbReference type="ChEBI" id="CHEBI:42589"/>
        <dbReference type="EC" id="5.1.3.29"/>
    </reaction>
</comment>
<comment type="catalytic activity">
    <reaction evidence="1">
        <text>beta-D-ribopyranose = beta-D-ribofuranose</text>
        <dbReference type="Rhea" id="RHEA:25432"/>
        <dbReference type="ChEBI" id="CHEBI:27476"/>
        <dbReference type="ChEBI" id="CHEBI:47002"/>
        <dbReference type="EC" id="5.4.99.62"/>
    </reaction>
</comment>
<dbReference type="InterPro" id="IPR007721">
    <property type="entry name" value="RbsD_FucU"/>
</dbReference>
<dbReference type="InterPro" id="IPR023750">
    <property type="entry name" value="RbsD-like_sf"/>
</dbReference>
<evidence type="ECO:0000313" key="5">
    <source>
        <dbReference type="Proteomes" id="UP001589748"/>
    </source>
</evidence>
<proteinExistence type="predicted"/>
<dbReference type="InterPro" id="IPR050443">
    <property type="entry name" value="RbsD/FucU_mutarotase"/>
</dbReference>
<accession>A0ABV5LST9</accession>
<comment type="caution">
    <text evidence="4">The sequence shown here is derived from an EMBL/GenBank/DDBJ whole genome shotgun (WGS) entry which is preliminary data.</text>
</comment>
<dbReference type="Pfam" id="PF05025">
    <property type="entry name" value="RbsD_FucU"/>
    <property type="match status" value="1"/>
</dbReference>
<gene>
    <name evidence="4" type="ORF">ACFFVI_09080</name>
</gene>
<evidence type="ECO:0000313" key="4">
    <source>
        <dbReference type="EMBL" id="MFB9377123.1"/>
    </source>
</evidence>
<dbReference type="PANTHER" id="PTHR31690">
    <property type="entry name" value="FUCOSE MUTAROTASE"/>
    <property type="match status" value="1"/>
</dbReference>
<dbReference type="SUPFAM" id="SSF102546">
    <property type="entry name" value="RbsD-like"/>
    <property type="match status" value="1"/>
</dbReference>
<dbReference type="PANTHER" id="PTHR31690:SF4">
    <property type="entry name" value="FUCOSE MUTAROTASE"/>
    <property type="match status" value="1"/>
</dbReference>
<dbReference type="EMBL" id="JBHMDM010000004">
    <property type="protein sequence ID" value="MFB9377123.1"/>
    <property type="molecule type" value="Genomic_DNA"/>
</dbReference>
<keyword evidence="5" id="KW-1185">Reference proteome</keyword>
<evidence type="ECO:0000256" key="3">
    <source>
        <dbReference type="ARBA" id="ARBA00036324"/>
    </source>
</evidence>
<protein>
    <submittedName>
        <fullName evidence="4">RbsD/FucU domain-containing protein</fullName>
    </submittedName>
</protein>
<keyword evidence="2" id="KW-0413">Isomerase</keyword>
<evidence type="ECO:0000256" key="1">
    <source>
        <dbReference type="ARBA" id="ARBA00000223"/>
    </source>
</evidence>
<organism evidence="4 5">
    <name type="scientific">Kineococcus gynurae</name>
    <dbReference type="NCBI Taxonomy" id="452979"/>
    <lineage>
        <taxon>Bacteria</taxon>
        <taxon>Bacillati</taxon>
        <taxon>Actinomycetota</taxon>
        <taxon>Actinomycetes</taxon>
        <taxon>Kineosporiales</taxon>
        <taxon>Kineosporiaceae</taxon>
        <taxon>Kineococcus</taxon>
    </lineage>
</organism>
<evidence type="ECO:0000256" key="2">
    <source>
        <dbReference type="ARBA" id="ARBA00023235"/>
    </source>
</evidence>
<sequence>MLKQNLVHPPLLAALARAGHGSRFLLADGNFPVSTVRPPAAETVHLNLAPGLLDIPTLLPILLTTVPVEEATLMRHPDGIDVPAHGAYRELLGASVPTTSLDRFAFYAAVRSPDVGLVVATGDLRLCSNLLLTVGLP</sequence>
<dbReference type="RefSeq" id="WP_380135091.1">
    <property type="nucleotide sequence ID" value="NZ_JBHLUI010000003.1"/>
</dbReference>
<reference evidence="4 5" key="1">
    <citation type="submission" date="2024-09" db="EMBL/GenBank/DDBJ databases">
        <authorList>
            <person name="Sun Q."/>
            <person name="Mori K."/>
        </authorList>
    </citation>
    <scope>NUCLEOTIDE SEQUENCE [LARGE SCALE GENOMIC DNA]</scope>
    <source>
        <strain evidence="4 5">TISTR 1856</strain>
    </source>
</reference>
<dbReference type="Gene3D" id="3.40.1650.10">
    <property type="entry name" value="RbsD-like domain"/>
    <property type="match status" value="1"/>
</dbReference>
<name>A0ABV5LST9_9ACTN</name>